<proteinExistence type="predicted"/>
<accession>A0ABQ6IAW6</accession>
<dbReference type="Pfam" id="PF13396">
    <property type="entry name" value="PLDc_N"/>
    <property type="match status" value="1"/>
</dbReference>
<keyword evidence="8" id="KW-1185">Reference proteome</keyword>
<comment type="subcellular location">
    <subcellularLocation>
        <location evidence="1">Cell membrane</location>
        <topology evidence="1">Multi-pass membrane protein</topology>
    </subcellularLocation>
</comment>
<reference evidence="8" key="1">
    <citation type="journal article" date="2019" name="Int. J. Syst. Evol. Microbiol.">
        <title>The Global Catalogue of Microorganisms (GCM) 10K type strain sequencing project: providing services to taxonomists for standard genome sequencing and annotation.</title>
        <authorList>
            <consortium name="The Broad Institute Genomics Platform"/>
            <consortium name="The Broad Institute Genome Sequencing Center for Infectious Disease"/>
            <person name="Wu L."/>
            <person name="Ma J."/>
        </authorList>
    </citation>
    <scope>NUCLEOTIDE SEQUENCE [LARGE SCALE GENOMIC DNA]</scope>
    <source>
        <strain evidence="8">NBRC 112299</strain>
    </source>
</reference>
<gene>
    <name evidence="7" type="ORF">GCM10025876_00920</name>
</gene>
<sequence>MWLLVILCAPLLGGIAWFLAGRRQAQDAMDALYPETAPLR</sequence>
<comment type="caution">
    <text evidence="7">The sequence shown here is derived from an EMBL/GenBank/DDBJ whole genome shotgun (WGS) entry which is preliminary data.</text>
</comment>
<evidence type="ECO:0000313" key="8">
    <source>
        <dbReference type="Proteomes" id="UP001157125"/>
    </source>
</evidence>
<evidence type="ECO:0000313" key="7">
    <source>
        <dbReference type="EMBL" id="GMA33888.1"/>
    </source>
</evidence>
<evidence type="ECO:0000256" key="1">
    <source>
        <dbReference type="ARBA" id="ARBA00004651"/>
    </source>
</evidence>
<dbReference type="InterPro" id="IPR027379">
    <property type="entry name" value="CLS_N"/>
</dbReference>
<name>A0ABQ6IAW6_9MICO</name>
<keyword evidence="4" id="KW-1133">Transmembrane helix</keyword>
<dbReference type="Proteomes" id="UP001157125">
    <property type="component" value="Unassembled WGS sequence"/>
</dbReference>
<feature type="domain" description="Cardiolipin synthase N-terminal" evidence="6">
    <location>
        <begin position="1"/>
        <end position="22"/>
    </location>
</feature>
<evidence type="ECO:0000256" key="4">
    <source>
        <dbReference type="ARBA" id="ARBA00022989"/>
    </source>
</evidence>
<evidence type="ECO:0000256" key="2">
    <source>
        <dbReference type="ARBA" id="ARBA00022475"/>
    </source>
</evidence>
<keyword evidence="5" id="KW-0472">Membrane</keyword>
<dbReference type="EMBL" id="BSUN01000001">
    <property type="protein sequence ID" value="GMA33888.1"/>
    <property type="molecule type" value="Genomic_DNA"/>
</dbReference>
<evidence type="ECO:0000259" key="6">
    <source>
        <dbReference type="Pfam" id="PF13396"/>
    </source>
</evidence>
<evidence type="ECO:0000256" key="5">
    <source>
        <dbReference type="ARBA" id="ARBA00023136"/>
    </source>
</evidence>
<protein>
    <recommendedName>
        <fullName evidence="6">Cardiolipin synthase N-terminal domain-containing protein</fullName>
    </recommendedName>
</protein>
<evidence type="ECO:0000256" key="3">
    <source>
        <dbReference type="ARBA" id="ARBA00022692"/>
    </source>
</evidence>
<keyword evidence="2" id="KW-1003">Cell membrane</keyword>
<keyword evidence="3" id="KW-0812">Transmembrane</keyword>
<organism evidence="7 8">
    <name type="scientific">Demequina litorisediminis</name>
    <dbReference type="NCBI Taxonomy" id="1849022"/>
    <lineage>
        <taxon>Bacteria</taxon>
        <taxon>Bacillati</taxon>
        <taxon>Actinomycetota</taxon>
        <taxon>Actinomycetes</taxon>
        <taxon>Micrococcales</taxon>
        <taxon>Demequinaceae</taxon>
        <taxon>Demequina</taxon>
    </lineage>
</organism>